<organism evidence="4 5">
    <name type="scientific">Streptomyces pseudovenezuelae</name>
    <dbReference type="NCBI Taxonomy" id="67350"/>
    <lineage>
        <taxon>Bacteria</taxon>
        <taxon>Bacillati</taxon>
        <taxon>Actinomycetota</taxon>
        <taxon>Actinomycetes</taxon>
        <taxon>Kitasatosporales</taxon>
        <taxon>Streptomycetaceae</taxon>
        <taxon>Streptomyces</taxon>
        <taxon>Streptomyces aurantiacus group</taxon>
    </lineage>
</organism>
<feature type="domain" description="Insertion element IS402-like" evidence="3">
    <location>
        <begin position="6"/>
        <end position="78"/>
    </location>
</feature>
<evidence type="ECO:0000313" key="5">
    <source>
        <dbReference type="Proteomes" id="UP001432168"/>
    </source>
</evidence>
<dbReference type="Pfam" id="PF13340">
    <property type="entry name" value="DUF4096"/>
    <property type="match status" value="1"/>
</dbReference>
<proteinExistence type="predicted"/>
<dbReference type="Proteomes" id="UP001432168">
    <property type="component" value="Chromosome"/>
</dbReference>
<evidence type="ECO:0000256" key="1">
    <source>
        <dbReference type="SAM" id="MobiDB-lite"/>
    </source>
</evidence>
<dbReference type="EMBL" id="CP109011">
    <property type="protein sequence ID" value="WUT48831.1"/>
    <property type="molecule type" value="Genomic_DNA"/>
</dbReference>
<dbReference type="PANTHER" id="PTHR30007:SF1">
    <property type="entry name" value="BLR1914 PROTEIN"/>
    <property type="match status" value="1"/>
</dbReference>
<dbReference type="InterPro" id="IPR025161">
    <property type="entry name" value="IS402-like_dom"/>
</dbReference>
<dbReference type="NCBIfam" id="NF033580">
    <property type="entry name" value="transpos_IS5_3"/>
    <property type="match status" value="1"/>
</dbReference>
<dbReference type="PANTHER" id="PTHR30007">
    <property type="entry name" value="PHP DOMAIN PROTEIN"/>
    <property type="match status" value="1"/>
</dbReference>
<evidence type="ECO:0000259" key="2">
    <source>
        <dbReference type="Pfam" id="PF01609"/>
    </source>
</evidence>
<reference evidence="4" key="1">
    <citation type="submission" date="2022-10" db="EMBL/GenBank/DDBJ databases">
        <title>The complete genomes of actinobacterial strains from the NBC collection.</title>
        <authorList>
            <person name="Joergensen T.S."/>
            <person name="Alvarez Arevalo M."/>
            <person name="Sterndorff E.B."/>
            <person name="Faurdal D."/>
            <person name="Vuksanovic O."/>
            <person name="Mourched A.-S."/>
            <person name="Charusanti P."/>
            <person name="Shaw S."/>
            <person name="Blin K."/>
            <person name="Weber T."/>
        </authorList>
    </citation>
    <scope>NUCLEOTIDE SEQUENCE</scope>
    <source>
        <strain evidence="4">NBC_00686</strain>
    </source>
</reference>
<feature type="region of interest" description="Disordered" evidence="1">
    <location>
        <begin position="222"/>
        <end position="244"/>
    </location>
</feature>
<dbReference type="Pfam" id="PF01609">
    <property type="entry name" value="DDE_Tnp_1"/>
    <property type="match status" value="1"/>
</dbReference>
<evidence type="ECO:0000259" key="3">
    <source>
        <dbReference type="Pfam" id="PF13340"/>
    </source>
</evidence>
<dbReference type="RefSeq" id="WP_329272364.1">
    <property type="nucleotide sequence ID" value="NZ_CP109011.1"/>
</dbReference>
<accession>A0ABZ1XAU0</accession>
<dbReference type="InterPro" id="IPR002559">
    <property type="entry name" value="Transposase_11"/>
</dbReference>
<sequence length="291" mass="33177">MAGGDLTDEQWVVLEPLLPKGKKSGRPPIWTRRQLIDGIRFRVRTGIPWRDVPTEYGPWGRVYDLFRRWQRDGTWQRIVTDLQARADAKDLITWDINVDSTVVRAHQHAAGARKGGDLQKEPPGGLTTEPADHGLGRSRGGLTTKLHLAVEQRQKPMSIVITEGQRGDSPQFEVVLGRVRVPRLGPGRPRTRPLRVRADKAYASRKNRAYLRRRGILCTIPDKADQARNRKKRGSRGGRPPKFDAVDYRERHAVECGINRLKRRRAVATRYDKLALRYEATVLVAAINEWL</sequence>
<name>A0ABZ1XAU0_9ACTN</name>
<protein>
    <submittedName>
        <fullName evidence="4">IS5 family transposase</fullName>
    </submittedName>
</protein>
<keyword evidence="5" id="KW-1185">Reference proteome</keyword>
<feature type="region of interest" description="Disordered" evidence="1">
    <location>
        <begin position="108"/>
        <end position="139"/>
    </location>
</feature>
<evidence type="ECO:0000313" key="4">
    <source>
        <dbReference type="EMBL" id="WUT48831.1"/>
    </source>
</evidence>
<gene>
    <name evidence="4" type="ORF">OG929_44045</name>
</gene>
<feature type="domain" description="Transposase IS4-like" evidence="2">
    <location>
        <begin position="98"/>
        <end position="284"/>
    </location>
</feature>